<accession>V2XD60</accession>
<dbReference type="AlphaFoldDB" id="V2XD60"/>
<proteinExistence type="predicted"/>
<dbReference type="InterPro" id="IPR032675">
    <property type="entry name" value="LRR_dom_sf"/>
</dbReference>
<dbReference type="HOGENOM" id="CLU_034485_0_0_1"/>
<sequence>MASNNNKLPAEILSYIFLLARSEILPFSNRKVPWTVGCVCRFWRNVALSEPRLWASIRVDFCPWSEAEAENIHQMLSNSLERSSGRPLYIHMHQSYGSTGPSALPIYLALTRSIESWYSLRLSGCVSQTAFGAVDHVPSKGTILSSLRELHLDFQNYRGDTSFKDHPIVRILFQGRRHTPGLHTISFSAIEHIYLSNECLRSLGWRQLEELRVDNRTLHAEPRVLALLKECANLEVLSIPLRLSLARLPPSYNKLRMAYLRSLKLRMRACTIADVSICSYLVLPALEWLDVEFVRIEAGHMFDSIIGMVERSQCSLKHLSVESLALMDASVERLIRLAPKCTSLSLQGCVFSHLFNVITCDDTFLPRLQHLGIRSSATNIRAPLGVVLSAIRARSSTLQSVELELCTESEDFESRDELAMFGRLGITMYVQEYSPEPHRYELDLFRTLGNLAHSWSKYGSLAAVDSTGQRIMTENAKTLHEALELVDHLKMNHHVSLEEVQSAMLGTVREIRGFNTTSNSLFVEYLEAEYHFKERMEGMTYLETFNDVSSPVIIYGDLSPLALLSRLSKIPPS</sequence>
<dbReference type="Proteomes" id="UP000017559">
    <property type="component" value="Unassembled WGS sequence"/>
</dbReference>
<evidence type="ECO:0000313" key="1">
    <source>
        <dbReference type="EMBL" id="ESK90761.1"/>
    </source>
</evidence>
<dbReference type="EMBL" id="AWSO01000407">
    <property type="protein sequence ID" value="ESK90761.1"/>
    <property type="molecule type" value="Genomic_DNA"/>
</dbReference>
<evidence type="ECO:0000313" key="2">
    <source>
        <dbReference type="Proteomes" id="UP000017559"/>
    </source>
</evidence>
<organism evidence="1 2">
    <name type="scientific">Moniliophthora roreri (strain MCA 2997)</name>
    <name type="common">Cocoa frosty pod rot fungus</name>
    <name type="synonym">Crinipellis roreri</name>
    <dbReference type="NCBI Taxonomy" id="1381753"/>
    <lineage>
        <taxon>Eukaryota</taxon>
        <taxon>Fungi</taxon>
        <taxon>Dikarya</taxon>
        <taxon>Basidiomycota</taxon>
        <taxon>Agaricomycotina</taxon>
        <taxon>Agaricomycetes</taxon>
        <taxon>Agaricomycetidae</taxon>
        <taxon>Agaricales</taxon>
        <taxon>Marasmiineae</taxon>
        <taxon>Marasmiaceae</taxon>
        <taxon>Moniliophthora</taxon>
    </lineage>
</organism>
<dbReference type="PANTHER" id="PTHR38926:SF5">
    <property type="entry name" value="F-BOX AND LEUCINE-RICH REPEAT PROTEIN 6"/>
    <property type="match status" value="1"/>
</dbReference>
<protein>
    <submittedName>
        <fullName evidence="1">Uncharacterized protein</fullName>
    </submittedName>
</protein>
<dbReference type="InterPro" id="IPR036047">
    <property type="entry name" value="F-box-like_dom_sf"/>
</dbReference>
<reference evidence="1 2" key="1">
    <citation type="journal article" date="2014" name="BMC Genomics">
        <title>Genome and secretome analysis of the hemibiotrophic fungal pathogen, Moniliophthora roreri, which causes frosty pod rot disease of cacao: mechanisms of the biotrophic and necrotrophic phases.</title>
        <authorList>
            <person name="Meinhardt L.W."/>
            <person name="Costa G.G.L."/>
            <person name="Thomazella D.P.T."/>
            <person name="Teixeira P.J.P.L."/>
            <person name="Carazzolle M.F."/>
            <person name="Schuster S.C."/>
            <person name="Carlson J.E."/>
            <person name="Guiltinan M.J."/>
            <person name="Mieczkowski P."/>
            <person name="Farmer A."/>
            <person name="Ramaraj T."/>
            <person name="Crozier J."/>
            <person name="Davis R.E."/>
            <person name="Shao J."/>
            <person name="Melnick R.L."/>
            <person name="Pereira G.A.G."/>
            <person name="Bailey B.A."/>
        </authorList>
    </citation>
    <scope>NUCLEOTIDE SEQUENCE [LARGE SCALE GENOMIC DNA]</scope>
    <source>
        <strain evidence="1 2">MCA 2997</strain>
    </source>
</reference>
<comment type="caution">
    <text evidence="1">The sequence shown here is derived from an EMBL/GenBank/DDBJ whole genome shotgun (WGS) entry which is preliminary data.</text>
</comment>
<keyword evidence="2" id="KW-1185">Reference proteome</keyword>
<dbReference type="Gene3D" id="1.20.1280.50">
    <property type="match status" value="1"/>
</dbReference>
<dbReference type="SUPFAM" id="SSF81383">
    <property type="entry name" value="F-box domain"/>
    <property type="match status" value="1"/>
</dbReference>
<gene>
    <name evidence="1" type="ORF">Moror_4069</name>
</gene>
<dbReference type="KEGG" id="mrr:Moror_4069"/>
<dbReference type="OrthoDB" id="2921349at2759"/>
<dbReference type="Gene3D" id="3.80.10.10">
    <property type="entry name" value="Ribonuclease Inhibitor"/>
    <property type="match status" value="1"/>
</dbReference>
<dbReference type="SUPFAM" id="SSF52047">
    <property type="entry name" value="RNI-like"/>
    <property type="match status" value="1"/>
</dbReference>
<name>V2XD60_MONRO</name>
<dbReference type="PANTHER" id="PTHR38926">
    <property type="entry name" value="F-BOX DOMAIN CONTAINING PROTEIN, EXPRESSED"/>
    <property type="match status" value="1"/>
</dbReference>